<keyword evidence="9" id="KW-1185">Reference proteome</keyword>
<evidence type="ECO:0000256" key="6">
    <source>
        <dbReference type="ARBA" id="ARBA00023242"/>
    </source>
</evidence>
<organism evidence="8 9">
    <name type="scientific">Staurois parvus</name>
    <dbReference type="NCBI Taxonomy" id="386267"/>
    <lineage>
        <taxon>Eukaryota</taxon>
        <taxon>Metazoa</taxon>
        <taxon>Chordata</taxon>
        <taxon>Craniata</taxon>
        <taxon>Vertebrata</taxon>
        <taxon>Euteleostomi</taxon>
        <taxon>Amphibia</taxon>
        <taxon>Batrachia</taxon>
        <taxon>Anura</taxon>
        <taxon>Neobatrachia</taxon>
        <taxon>Ranoidea</taxon>
        <taxon>Ranidae</taxon>
        <taxon>Staurois</taxon>
    </lineage>
</organism>
<feature type="compositionally biased region" description="Polar residues" evidence="7">
    <location>
        <begin position="112"/>
        <end position="126"/>
    </location>
</feature>
<keyword evidence="4" id="KW-0805">Transcription regulation</keyword>
<feature type="non-terminal residue" evidence="8">
    <location>
        <position position="179"/>
    </location>
</feature>
<protein>
    <submittedName>
        <fullName evidence="8">Uncharacterized protein</fullName>
    </submittedName>
</protein>
<evidence type="ECO:0000256" key="5">
    <source>
        <dbReference type="ARBA" id="ARBA00023163"/>
    </source>
</evidence>
<feature type="compositionally biased region" description="Basic and acidic residues" evidence="7">
    <location>
        <begin position="88"/>
        <end position="98"/>
    </location>
</feature>
<dbReference type="InterPro" id="IPR034605">
    <property type="entry name" value="PGC-1"/>
</dbReference>
<keyword evidence="6" id="KW-0539">Nucleus</keyword>
<evidence type="ECO:0000256" key="3">
    <source>
        <dbReference type="ARBA" id="ARBA00022884"/>
    </source>
</evidence>
<gene>
    <name evidence="8" type="ORF">SPARVUS_LOCUS9701025</name>
</gene>
<evidence type="ECO:0000256" key="1">
    <source>
        <dbReference type="ARBA" id="ARBA00004123"/>
    </source>
</evidence>
<feature type="region of interest" description="Disordered" evidence="7">
    <location>
        <begin position="74"/>
        <end position="132"/>
    </location>
</feature>
<feature type="compositionally biased region" description="Basic residues" evidence="7">
    <location>
        <begin position="74"/>
        <end position="87"/>
    </location>
</feature>
<keyword evidence="2" id="KW-0597">Phosphoprotein</keyword>
<dbReference type="EMBL" id="CATNWA010015382">
    <property type="protein sequence ID" value="CAI9582719.1"/>
    <property type="molecule type" value="Genomic_DNA"/>
</dbReference>
<keyword evidence="5" id="KW-0804">Transcription</keyword>
<dbReference type="PANTHER" id="PTHR15528">
    <property type="entry name" value="PEROXISOME PROLIFERATOR ACTIVATED RECEPTOR GAMMA COACTIVATOR 1 PGC-1 -RELATED"/>
    <property type="match status" value="1"/>
</dbReference>
<evidence type="ECO:0000313" key="8">
    <source>
        <dbReference type="EMBL" id="CAI9582719.1"/>
    </source>
</evidence>
<evidence type="ECO:0000256" key="7">
    <source>
        <dbReference type="SAM" id="MobiDB-lite"/>
    </source>
</evidence>
<proteinExistence type="predicted"/>
<dbReference type="Proteomes" id="UP001162483">
    <property type="component" value="Unassembled WGS sequence"/>
</dbReference>
<accession>A0ABN9ECU4</accession>
<reference evidence="8" key="1">
    <citation type="submission" date="2023-05" db="EMBL/GenBank/DDBJ databases">
        <authorList>
            <person name="Stuckert A."/>
        </authorList>
    </citation>
    <scope>NUCLEOTIDE SEQUENCE</scope>
</reference>
<feature type="region of interest" description="Disordered" evidence="7">
    <location>
        <begin position="1"/>
        <end position="41"/>
    </location>
</feature>
<sequence length="179" mass="20560">MSPFDSIPDTELLVSPKDRDGCSRFLSLSRTPPDREIPSMDDQRWVNYAKVDILCPGPNWDLFPETLSSTPIRRTRHKSVRAYLPRRARTEHTQQRSDGEEEEIPLPEKKQSQNPNLLPADQVSSSDPDDEIVDYDNEFTKYGTPCIINTENVALNDLVKYMHPYCLPAITVCLDHEEE</sequence>
<evidence type="ECO:0000256" key="2">
    <source>
        <dbReference type="ARBA" id="ARBA00022553"/>
    </source>
</evidence>
<comment type="subcellular location">
    <subcellularLocation>
        <location evidence="1">Nucleus</location>
    </subcellularLocation>
</comment>
<comment type="caution">
    <text evidence="8">The sequence shown here is derived from an EMBL/GenBank/DDBJ whole genome shotgun (WGS) entry which is preliminary data.</text>
</comment>
<keyword evidence="3" id="KW-0694">RNA-binding</keyword>
<evidence type="ECO:0000256" key="4">
    <source>
        <dbReference type="ARBA" id="ARBA00023015"/>
    </source>
</evidence>
<name>A0ABN9ECU4_9NEOB</name>
<feature type="compositionally biased region" description="Basic and acidic residues" evidence="7">
    <location>
        <begin position="32"/>
        <end position="41"/>
    </location>
</feature>
<dbReference type="PANTHER" id="PTHR15528:SF5">
    <property type="entry name" value="PEROXISOME PROLIFERATOR-ACTIVATED RECEPTOR GAMMA COACTIVATOR-RELATED PROTEIN 1"/>
    <property type="match status" value="1"/>
</dbReference>
<evidence type="ECO:0000313" key="9">
    <source>
        <dbReference type="Proteomes" id="UP001162483"/>
    </source>
</evidence>